<evidence type="ECO:0000313" key="2">
    <source>
        <dbReference type="EMBL" id="MBB4659880.1"/>
    </source>
</evidence>
<comment type="caution">
    <text evidence="2">The sequence shown here is derived from an EMBL/GenBank/DDBJ whole genome shotgun (WGS) entry which is preliminary data.</text>
</comment>
<dbReference type="CDD" id="cd11529">
    <property type="entry name" value="NTP-PPase_MazG_Cterm"/>
    <property type="match status" value="1"/>
</dbReference>
<dbReference type="InterPro" id="IPR048015">
    <property type="entry name" value="NTP-PPase_MazG-like_N"/>
</dbReference>
<dbReference type="CDD" id="cd11528">
    <property type="entry name" value="NTP-PPase_MazG_Nterm"/>
    <property type="match status" value="1"/>
</dbReference>
<dbReference type="GO" id="GO:0046052">
    <property type="term" value="P:UTP catabolic process"/>
    <property type="evidence" value="ECO:0007669"/>
    <property type="project" value="TreeGrafter"/>
</dbReference>
<dbReference type="InterPro" id="IPR004518">
    <property type="entry name" value="MazG-like_dom"/>
</dbReference>
<dbReference type="SUPFAM" id="SSF101386">
    <property type="entry name" value="all-alpha NTP pyrophosphatases"/>
    <property type="match status" value="2"/>
</dbReference>
<dbReference type="AlphaFoldDB" id="A0A840I7E5"/>
<dbReference type="Gene3D" id="1.10.287.1080">
    <property type="entry name" value="MazG-like"/>
    <property type="match status" value="2"/>
</dbReference>
<protein>
    <submittedName>
        <fullName evidence="2">MazG family protein</fullName>
    </submittedName>
</protein>
<dbReference type="Pfam" id="PF03819">
    <property type="entry name" value="MazG"/>
    <property type="match status" value="2"/>
</dbReference>
<dbReference type="GO" id="GO:0046061">
    <property type="term" value="P:dATP catabolic process"/>
    <property type="evidence" value="ECO:0007669"/>
    <property type="project" value="TreeGrafter"/>
</dbReference>
<feature type="domain" description="NTP pyrophosphohydrolase MazG-like" evidence="1">
    <location>
        <begin position="174"/>
        <end position="235"/>
    </location>
</feature>
<keyword evidence="3" id="KW-1185">Reference proteome</keyword>
<dbReference type="GO" id="GO:0006203">
    <property type="term" value="P:dGTP catabolic process"/>
    <property type="evidence" value="ECO:0007669"/>
    <property type="project" value="TreeGrafter"/>
</dbReference>
<dbReference type="Proteomes" id="UP000563524">
    <property type="component" value="Unassembled WGS sequence"/>
</dbReference>
<dbReference type="PANTHER" id="PTHR30522:SF0">
    <property type="entry name" value="NUCLEOSIDE TRIPHOSPHATE PYROPHOSPHOHYDROLASE"/>
    <property type="match status" value="1"/>
</dbReference>
<dbReference type="GO" id="GO:0046076">
    <property type="term" value="P:dTTP catabolic process"/>
    <property type="evidence" value="ECO:0007669"/>
    <property type="project" value="TreeGrafter"/>
</dbReference>
<proteinExistence type="predicted"/>
<dbReference type="RefSeq" id="WP_183818912.1">
    <property type="nucleotide sequence ID" value="NZ_JACHOB010000005.1"/>
</dbReference>
<dbReference type="PANTHER" id="PTHR30522">
    <property type="entry name" value="NUCLEOSIDE TRIPHOSPHATE PYROPHOSPHOHYDROLASE"/>
    <property type="match status" value="1"/>
</dbReference>
<sequence>MPFDPPKNPRSMDAVLEMMRRLRDPEGGCPWDLEQTSASIAPYCIEEAYEVVDAIENGTDADLAGELGDLLLQVVFHAQMAEDRGAFTFADVCEALVTKMVRRHPHVFADGEERDAEGQTRAWEVIKAQERAEKGEDESALSGVPVGLPAFTRAEKLGKRASRAGFDWTERRDVLAKVREETDEIEEALDGDPDHLASEVGDLLFACAMLTRKLGLQGETVLRAANAKFERRFSHLEASAEAAGRPMDDHSLEELEAYWTDAKAKGL</sequence>
<gene>
    <name evidence="2" type="ORF">GGQ59_002421</name>
</gene>
<dbReference type="InterPro" id="IPR048011">
    <property type="entry name" value="NTP-PPase_MazG-like_C"/>
</dbReference>
<reference evidence="2 3" key="1">
    <citation type="submission" date="2020-08" db="EMBL/GenBank/DDBJ databases">
        <title>Genomic Encyclopedia of Type Strains, Phase IV (KMG-IV): sequencing the most valuable type-strain genomes for metagenomic binning, comparative biology and taxonomic classification.</title>
        <authorList>
            <person name="Goeker M."/>
        </authorList>
    </citation>
    <scope>NUCLEOTIDE SEQUENCE [LARGE SCALE GENOMIC DNA]</scope>
    <source>
        <strain evidence="2 3">DSM 102850</strain>
    </source>
</reference>
<dbReference type="GO" id="GO:0006950">
    <property type="term" value="P:response to stress"/>
    <property type="evidence" value="ECO:0007669"/>
    <property type="project" value="UniProtKB-ARBA"/>
</dbReference>
<feature type="domain" description="NTP pyrophosphohydrolase MazG-like" evidence="1">
    <location>
        <begin position="35"/>
        <end position="108"/>
    </location>
</feature>
<name>A0A840I7E5_9PROT</name>
<dbReference type="GO" id="GO:0046081">
    <property type="term" value="P:dUTP catabolic process"/>
    <property type="evidence" value="ECO:0007669"/>
    <property type="project" value="TreeGrafter"/>
</dbReference>
<dbReference type="EMBL" id="JACHOB010000005">
    <property type="protein sequence ID" value="MBB4659880.1"/>
    <property type="molecule type" value="Genomic_DNA"/>
</dbReference>
<dbReference type="FunFam" id="1.10.287.1080:FF:000001">
    <property type="entry name" value="Nucleoside triphosphate pyrophosphohydrolase"/>
    <property type="match status" value="1"/>
</dbReference>
<organism evidence="2 3">
    <name type="scientific">Parvularcula dongshanensis</name>
    <dbReference type="NCBI Taxonomy" id="1173995"/>
    <lineage>
        <taxon>Bacteria</taxon>
        <taxon>Pseudomonadati</taxon>
        <taxon>Pseudomonadota</taxon>
        <taxon>Alphaproteobacteria</taxon>
        <taxon>Parvularculales</taxon>
        <taxon>Parvularculaceae</taxon>
        <taxon>Parvularcula</taxon>
    </lineage>
</organism>
<evidence type="ECO:0000313" key="3">
    <source>
        <dbReference type="Proteomes" id="UP000563524"/>
    </source>
</evidence>
<dbReference type="GO" id="GO:0046047">
    <property type="term" value="P:TTP catabolic process"/>
    <property type="evidence" value="ECO:0007669"/>
    <property type="project" value="TreeGrafter"/>
</dbReference>
<evidence type="ECO:0000259" key="1">
    <source>
        <dbReference type="Pfam" id="PF03819"/>
    </source>
</evidence>
<dbReference type="InterPro" id="IPR011551">
    <property type="entry name" value="NTP_PyrPHydrolase_MazG"/>
</dbReference>
<dbReference type="NCBIfam" id="NF007113">
    <property type="entry name" value="PRK09562.1"/>
    <property type="match status" value="1"/>
</dbReference>
<dbReference type="GO" id="GO:0047429">
    <property type="term" value="F:nucleoside triphosphate diphosphatase activity"/>
    <property type="evidence" value="ECO:0007669"/>
    <property type="project" value="InterPro"/>
</dbReference>
<dbReference type="NCBIfam" id="TIGR00444">
    <property type="entry name" value="mazG"/>
    <property type="match status" value="1"/>
</dbReference>
<accession>A0A840I7E5</accession>